<organism evidence="2 3">
    <name type="scientific">Arabidopsis arenosa</name>
    <name type="common">Sand rock-cress</name>
    <name type="synonym">Cardaminopsis arenosa</name>
    <dbReference type="NCBI Taxonomy" id="38785"/>
    <lineage>
        <taxon>Eukaryota</taxon>
        <taxon>Viridiplantae</taxon>
        <taxon>Streptophyta</taxon>
        <taxon>Embryophyta</taxon>
        <taxon>Tracheophyta</taxon>
        <taxon>Spermatophyta</taxon>
        <taxon>Magnoliopsida</taxon>
        <taxon>eudicotyledons</taxon>
        <taxon>Gunneridae</taxon>
        <taxon>Pentapetalae</taxon>
        <taxon>rosids</taxon>
        <taxon>malvids</taxon>
        <taxon>Brassicales</taxon>
        <taxon>Brassicaceae</taxon>
        <taxon>Camelineae</taxon>
        <taxon>Arabidopsis</taxon>
    </lineage>
</organism>
<evidence type="ECO:0000313" key="2">
    <source>
        <dbReference type="EMBL" id="CAE6076524.1"/>
    </source>
</evidence>
<dbReference type="GO" id="GO:0005777">
    <property type="term" value="C:peroxisome"/>
    <property type="evidence" value="ECO:0007669"/>
    <property type="project" value="InterPro"/>
</dbReference>
<accession>A0A8S2AP20</accession>
<dbReference type="GO" id="GO:0010468">
    <property type="term" value="P:regulation of gene expression"/>
    <property type="evidence" value="ECO:0007669"/>
    <property type="project" value="InterPro"/>
</dbReference>
<dbReference type="InterPro" id="IPR021139">
    <property type="entry name" value="NYN"/>
</dbReference>
<dbReference type="Proteomes" id="UP000682877">
    <property type="component" value="Chromosome 5"/>
</dbReference>
<dbReference type="InterPro" id="IPR024768">
    <property type="entry name" value="Marf1"/>
</dbReference>
<dbReference type="EMBL" id="LR999455">
    <property type="protein sequence ID" value="CAE6076524.1"/>
    <property type="molecule type" value="Genomic_DNA"/>
</dbReference>
<reference evidence="2" key="1">
    <citation type="submission" date="2021-01" db="EMBL/GenBank/DDBJ databases">
        <authorList>
            <person name="Bezrukov I."/>
        </authorList>
    </citation>
    <scope>NUCLEOTIDE SEQUENCE</scope>
</reference>
<keyword evidence="3" id="KW-1185">Reference proteome</keyword>
<dbReference type="PANTHER" id="PTHR14379">
    <property type="entry name" value="LIMKAIN B LKAP"/>
    <property type="match status" value="1"/>
</dbReference>
<dbReference type="Pfam" id="PF01936">
    <property type="entry name" value="NYN"/>
    <property type="match status" value="1"/>
</dbReference>
<protein>
    <recommendedName>
        <fullName evidence="1">NYN domain-containing protein</fullName>
    </recommendedName>
</protein>
<sequence>MDDSSKSRFYGAKTIVFWQFEECPIPDDIISDEVEANISSAIRDMGYYGPLTVRAYGDIYKLQRECCGFLIFYATSETTQDKILVDLLGQAVFRSRDSPLNLMLILGDISRHAGLLRAIRVLVSHGNFNVILTQPQEVAFGQLPDGVDTVWLWESLAVQARMVSRDSGPAVSTEELSNIRSALENLNYRGTSSIYAYGDMNQIKAGLENTRFVVKQHKPAEEAHKEYLGTTSICDTEDLVSPDIVVNDTPLGDKHARLEKIIIDSFSWALDNPTAVNLMFILGDISSDHVFISALYNLDAAKYKVLLAQPAFASKAPPVVRAKWLWECLSAGGDPIVDDQTESDDSQFEYVSDMNQLDDQIESSQRLHNTS</sequence>
<evidence type="ECO:0000259" key="1">
    <source>
        <dbReference type="Pfam" id="PF01936"/>
    </source>
</evidence>
<dbReference type="CDD" id="cd10910">
    <property type="entry name" value="PIN_limkain_b1_N_like"/>
    <property type="match status" value="2"/>
</dbReference>
<gene>
    <name evidence="2" type="ORF">AARE701A_LOCUS13626</name>
</gene>
<feature type="domain" description="NYN" evidence="1">
    <location>
        <begin position="177"/>
        <end position="313"/>
    </location>
</feature>
<dbReference type="GO" id="GO:0004540">
    <property type="term" value="F:RNA nuclease activity"/>
    <property type="evidence" value="ECO:0007669"/>
    <property type="project" value="InterPro"/>
</dbReference>
<name>A0A8S2AP20_ARAAE</name>
<dbReference type="PANTHER" id="PTHR14379:SF28">
    <property type="entry name" value="EMB|CAB71865.1-RELATED"/>
    <property type="match status" value="1"/>
</dbReference>
<proteinExistence type="predicted"/>
<dbReference type="AlphaFoldDB" id="A0A8S2AP20"/>
<evidence type="ECO:0000313" key="3">
    <source>
        <dbReference type="Proteomes" id="UP000682877"/>
    </source>
</evidence>